<evidence type="ECO:0000256" key="9">
    <source>
        <dbReference type="ARBA" id="ARBA00048743"/>
    </source>
</evidence>
<dbReference type="RefSeq" id="WP_053566556.1">
    <property type="nucleotide sequence ID" value="NZ_JAPEQV010000034.1"/>
</dbReference>
<accession>A0AAX6LIM8</accession>
<dbReference type="InterPro" id="IPR039430">
    <property type="entry name" value="Thymidylate_kin-like_dom"/>
</dbReference>
<evidence type="ECO:0000256" key="2">
    <source>
        <dbReference type="ARBA" id="ARBA00012980"/>
    </source>
</evidence>
<dbReference type="EMBL" id="JAPEQV010000034">
    <property type="protein sequence ID" value="MDF2314421.1"/>
    <property type="molecule type" value="Genomic_DNA"/>
</dbReference>
<dbReference type="GO" id="GO:0004798">
    <property type="term" value="F:dTMP kinase activity"/>
    <property type="evidence" value="ECO:0007669"/>
    <property type="project" value="UniProtKB-UniRule"/>
</dbReference>
<keyword evidence="8 11" id="KW-0067">ATP-binding</keyword>
<dbReference type="PANTHER" id="PTHR10344:SF4">
    <property type="entry name" value="UMP-CMP KINASE 2, MITOCHONDRIAL"/>
    <property type="match status" value="1"/>
</dbReference>
<keyword evidence="5 11" id="KW-0545">Nucleotide biosynthesis</keyword>
<dbReference type="GO" id="GO:0006227">
    <property type="term" value="P:dUDP biosynthetic process"/>
    <property type="evidence" value="ECO:0007669"/>
    <property type="project" value="TreeGrafter"/>
</dbReference>
<protein>
    <recommendedName>
        <fullName evidence="3 11">Thymidylate kinase</fullName>
        <ecNumber evidence="2 11">2.7.4.9</ecNumber>
    </recommendedName>
    <alternativeName>
        <fullName evidence="11">dTMP kinase</fullName>
    </alternativeName>
</protein>
<comment type="similarity">
    <text evidence="1 11">Belongs to the thymidylate kinase family.</text>
</comment>
<evidence type="ECO:0000256" key="5">
    <source>
        <dbReference type="ARBA" id="ARBA00022727"/>
    </source>
</evidence>
<gene>
    <name evidence="11 13" type="primary">tmk</name>
    <name evidence="13" type="ORF">OOJ94_16600</name>
</gene>
<proteinExistence type="inferred from homology"/>
<dbReference type="CDD" id="cd01672">
    <property type="entry name" value="TMPK"/>
    <property type="match status" value="1"/>
</dbReference>
<dbReference type="InterPro" id="IPR027417">
    <property type="entry name" value="P-loop_NTPase"/>
</dbReference>
<evidence type="ECO:0000256" key="8">
    <source>
        <dbReference type="ARBA" id="ARBA00022840"/>
    </source>
</evidence>
<name>A0AAX6LIM8_LACPE</name>
<evidence type="ECO:0000256" key="6">
    <source>
        <dbReference type="ARBA" id="ARBA00022741"/>
    </source>
</evidence>
<comment type="function">
    <text evidence="10 11">Phosphorylation of dTMP to form dTDP in both de novo and salvage pathways of dTTP synthesis.</text>
</comment>
<evidence type="ECO:0000256" key="7">
    <source>
        <dbReference type="ARBA" id="ARBA00022777"/>
    </source>
</evidence>
<dbReference type="Gene3D" id="3.40.50.300">
    <property type="entry name" value="P-loop containing nucleotide triphosphate hydrolases"/>
    <property type="match status" value="1"/>
</dbReference>
<evidence type="ECO:0000259" key="12">
    <source>
        <dbReference type="Pfam" id="PF02223"/>
    </source>
</evidence>
<dbReference type="PROSITE" id="PS01331">
    <property type="entry name" value="THYMIDYLATE_KINASE"/>
    <property type="match status" value="1"/>
</dbReference>
<keyword evidence="7 11" id="KW-0418">Kinase</keyword>
<dbReference type="Proteomes" id="UP001151834">
    <property type="component" value="Unassembled WGS sequence"/>
</dbReference>
<evidence type="ECO:0000256" key="1">
    <source>
        <dbReference type="ARBA" id="ARBA00009776"/>
    </source>
</evidence>
<keyword evidence="6 11" id="KW-0547">Nucleotide-binding</keyword>
<comment type="caution">
    <text evidence="13">The sequence shown here is derived from an EMBL/GenBank/DDBJ whole genome shotgun (WGS) entry which is preliminary data.</text>
</comment>
<comment type="catalytic activity">
    <reaction evidence="9 11">
        <text>dTMP + ATP = dTDP + ADP</text>
        <dbReference type="Rhea" id="RHEA:13517"/>
        <dbReference type="ChEBI" id="CHEBI:30616"/>
        <dbReference type="ChEBI" id="CHEBI:58369"/>
        <dbReference type="ChEBI" id="CHEBI:63528"/>
        <dbReference type="ChEBI" id="CHEBI:456216"/>
        <dbReference type="EC" id="2.7.4.9"/>
    </reaction>
</comment>
<dbReference type="EC" id="2.7.4.9" evidence="2 11"/>
<evidence type="ECO:0000256" key="4">
    <source>
        <dbReference type="ARBA" id="ARBA00022679"/>
    </source>
</evidence>
<dbReference type="GO" id="GO:0006235">
    <property type="term" value="P:dTTP biosynthetic process"/>
    <property type="evidence" value="ECO:0007669"/>
    <property type="project" value="UniProtKB-UniRule"/>
</dbReference>
<sequence length="225" mass="25435">MRSFFITIEGMDGSGKSTIIPELAERLEKTYSGQNVVATKEPGGTTIGDDIRKILLNVKNNKIDIRTEVLLFAASRRQHVVEKIIPTLKSGGIVISDRFLDSSIVYQGAGRGIGMQDVAELNEFAVEGLRPDITLYLKINPVEGLKRIKTNRKDDIDRMDREQQNFYFRVSHAYNQVIEKDSERFVIVNADQPIERVVDEAWDKLVNRMNTIEKNIGICGGNHEL</sequence>
<feature type="binding site" evidence="11">
    <location>
        <begin position="10"/>
        <end position="17"/>
    </location>
    <ligand>
        <name>ATP</name>
        <dbReference type="ChEBI" id="CHEBI:30616"/>
    </ligand>
</feature>
<evidence type="ECO:0000313" key="13">
    <source>
        <dbReference type="EMBL" id="MDF2314421.1"/>
    </source>
</evidence>
<reference evidence="13" key="1">
    <citation type="submission" date="2022-11" db="EMBL/GenBank/DDBJ databases">
        <authorList>
            <person name="Wang Z."/>
        </authorList>
    </citation>
    <scope>NUCLEOTIDE SEQUENCE</scope>
    <source>
        <strain evidence="13">P2000</strain>
    </source>
</reference>
<dbReference type="SUPFAM" id="SSF52540">
    <property type="entry name" value="P-loop containing nucleoside triphosphate hydrolases"/>
    <property type="match status" value="1"/>
</dbReference>
<reference evidence="13" key="2">
    <citation type="journal article" date="2023" name="Front Nutr">
        <title>Lactiplantibacillus pentosus P2020 protects the hyperuricemia and renal inflammation in mice.</title>
        <authorList>
            <person name="Wang Z."/>
            <person name="Song L."/>
            <person name="Li X."/>
            <person name="Xiao Y."/>
            <person name="Huang Y."/>
            <person name="Zhang Y."/>
            <person name="Li J."/>
            <person name="Li M."/>
            <person name="Ren Z."/>
        </authorList>
    </citation>
    <scope>NUCLEOTIDE SEQUENCE</scope>
    <source>
        <strain evidence="13">P2000</strain>
    </source>
</reference>
<organism evidence="13 14">
    <name type="scientific">Lactiplantibacillus pentosus</name>
    <name type="common">Lactobacillus pentosus</name>
    <dbReference type="NCBI Taxonomy" id="1589"/>
    <lineage>
        <taxon>Bacteria</taxon>
        <taxon>Bacillati</taxon>
        <taxon>Bacillota</taxon>
        <taxon>Bacilli</taxon>
        <taxon>Lactobacillales</taxon>
        <taxon>Lactobacillaceae</taxon>
        <taxon>Lactiplantibacillus</taxon>
    </lineage>
</organism>
<dbReference type="InterPro" id="IPR018094">
    <property type="entry name" value="Thymidylate_kinase"/>
</dbReference>
<dbReference type="PANTHER" id="PTHR10344">
    <property type="entry name" value="THYMIDYLATE KINASE"/>
    <property type="match status" value="1"/>
</dbReference>
<dbReference type="Pfam" id="PF02223">
    <property type="entry name" value="Thymidylate_kin"/>
    <property type="match status" value="1"/>
</dbReference>
<keyword evidence="4 11" id="KW-0808">Transferase</keyword>
<dbReference type="FunFam" id="3.40.50.300:FF:000225">
    <property type="entry name" value="Thymidylate kinase"/>
    <property type="match status" value="1"/>
</dbReference>
<evidence type="ECO:0000313" key="14">
    <source>
        <dbReference type="Proteomes" id="UP001151834"/>
    </source>
</evidence>
<dbReference type="GO" id="GO:0005524">
    <property type="term" value="F:ATP binding"/>
    <property type="evidence" value="ECO:0007669"/>
    <property type="project" value="UniProtKB-UniRule"/>
</dbReference>
<dbReference type="AlphaFoldDB" id="A0AAX6LIM8"/>
<evidence type="ECO:0000256" key="10">
    <source>
        <dbReference type="ARBA" id="ARBA00057735"/>
    </source>
</evidence>
<dbReference type="InterPro" id="IPR018095">
    <property type="entry name" value="Thymidylate_kin_CS"/>
</dbReference>
<dbReference type="NCBIfam" id="TIGR00041">
    <property type="entry name" value="DTMP_kinase"/>
    <property type="match status" value="1"/>
</dbReference>
<feature type="domain" description="Thymidylate kinase-like" evidence="12">
    <location>
        <begin position="8"/>
        <end position="200"/>
    </location>
</feature>
<dbReference type="GO" id="GO:0005829">
    <property type="term" value="C:cytosol"/>
    <property type="evidence" value="ECO:0007669"/>
    <property type="project" value="TreeGrafter"/>
</dbReference>
<evidence type="ECO:0000256" key="3">
    <source>
        <dbReference type="ARBA" id="ARBA00017144"/>
    </source>
</evidence>
<dbReference type="GO" id="GO:0006233">
    <property type="term" value="P:dTDP biosynthetic process"/>
    <property type="evidence" value="ECO:0007669"/>
    <property type="project" value="InterPro"/>
</dbReference>
<dbReference type="HAMAP" id="MF_00165">
    <property type="entry name" value="Thymidylate_kinase"/>
    <property type="match status" value="1"/>
</dbReference>
<evidence type="ECO:0000256" key="11">
    <source>
        <dbReference type="HAMAP-Rule" id="MF_00165"/>
    </source>
</evidence>